<evidence type="ECO:0000313" key="1">
    <source>
        <dbReference type="EMBL" id="NIE49689.1"/>
    </source>
</evidence>
<proteinExistence type="predicted"/>
<sequence>MMTRKMLHHHRRRERGREKKRQLFTCFVRTAVCVSRPSENLHKKRRAALINTVIYIYFSQALYQKQSRSSSVVQIMHRSEIFRESFAFPACQIRALTIPSMQALSLSPLFSTHVSQ</sequence>
<dbReference type="EMBL" id="GIKN01007416">
    <property type="protein sequence ID" value="NIE49689.1"/>
    <property type="molecule type" value="Transcribed_RNA"/>
</dbReference>
<name>A0A6G5AFV3_RHIMP</name>
<organism evidence="1">
    <name type="scientific">Rhipicephalus microplus</name>
    <name type="common">Cattle tick</name>
    <name type="synonym">Boophilus microplus</name>
    <dbReference type="NCBI Taxonomy" id="6941"/>
    <lineage>
        <taxon>Eukaryota</taxon>
        <taxon>Metazoa</taxon>
        <taxon>Ecdysozoa</taxon>
        <taxon>Arthropoda</taxon>
        <taxon>Chelicerata</taxon>
        <taxon>Arachnida</taxon>
        <taxon>Acari</taxon>
        <taxon>Parasitiformes</taxon>
        <taxon>Ixodida</taxon>
        <taxon>Ixodoidea</taxon>
        <taxon>Ixodidae</taxon>
        <taxon>Rhipicephalinae</taxon>
        <taxon>Rhipicephalus</taxon>
        <taxon>Boophilus</taxon>
    </lineage>
</organism>
<accession>A0A6G5AFV3</accession>
<protein>
    <submittedName>
        <fullName evidence="1">Uncharacterized protein</fullName>
    </submittedName>
</protein>
<dbReference type="AlphaFoldDB" id="A0A6G5AFV3"/>
<reference evidence="1" key="1">
    <citation type="submission" date="2020-03" db="EMBL/GenBank/DDBJ databases">
        <title>A transcriptome and proteome of the tick Rhipicephalus microplus shaped by the genetic composition of its hosts and developmental stage.</title>
        <authorList>
            <person name="Garcia G.R."/>
            <person name="Ribeiro J.M.C."/>
            <person name="Maruyama S.R."/>
            <person name="Gardinasse L.G."/>
            <person name="Nelson K."/>
            <person name="Ferreira B.R."/>
            <person name="Andrade T.G."/>
            <person name="Santos I.K.F.M."/>
        </authorList>
    </citation>
    <scope>NUCLEOTIDE SEQUENCE</scope>
    <source>
        <strain evidence="1">NSGR</strain>
        <tissue evidence="1">Salivary glands</tissue>
    </source>
</reference>